<dbReference type="GO" id="GO:0046872">
    <property type="term" value="F:metal ion binding"/>
    <property type="evidence" value="ECO:0007669"/>
    <property type="project" value="UniProtKB-KW"/>
</dbReference>
<evidence type="ECO:0000256" key="1">
    <source>
        <dbReference type="ARBA" id="ARBA00022723"/>
    </source>
</evidence>
<protein>
    <submittedName>
        <fullName evidence="5">4Fe-4S dicluster domain-containing protein</fullName>
    </submittedName>
</protein>
<dbReference type="InterPro" id="IPR050340">
    <property type="entry name" value="Cytosolic_Fe-S_CAF"/>
</dbReference>
<dbReference type="PANTHER" id="PTHR11615">
    <property type="entry name" value="NITRATE, FORMATE, IRON DEHYDROGENASE"/>
    <property type="match status" value="1"/>
</dbReference>
<organism evidence="5 6">
    <name type="scientific">Candidatus Eisenbergiella merdigallinarum</name>
    <dbReference type="NCBI Taxonomy" id="2838552"/>
    <lineage>
        <taxon>Bacteria</taxon>
        <taxon>Bacillati</taxon>
        <taxon>Bacillota</taxon>
        <taxon>Clostridia</taxon>
        <taxon>Lachnospirales</taxon>
        <taxon>Lachnospiraceae</taxon>
        <taxon>Eisenbergiella</taxon>
    </lineage>
</organism>
<dbReference type="PROSITE" id="PS00198">
    <property type="entry name" value="4FE4S_FER_1"/>
    <property type="match status" value="1"/>
</dbReference>
<sequence length="485" mass="52251">MGKVSDDATIMNIKHEVLTEVAKQAFAGELEEKKDNIPFEMIPGPEARFRCCVYKEREIIRQRVRLAEGKCPGNKESNNIVQVINSACEECPISSGYVVTDLCQGCLAKSCRQACHFGAITIAGGRSHIDPNKCKSCGKCADACAYSAIVKIQRPCMKSCPVSAITMDEHEVCQIDEAKCIQCGQCIHSCPFGAIASKTDVVSVVNAIRDGKKVVAMLAPAGEGQFGPDITMASWRTAMKKVGFADFVEVGLGGDLTAAFEAAEWAEGFKEGKKMTTSCCPAFVNYIRKHFPEVAGNISTTVSPMCAVSRMLKAKDPETVTVFVGPCIAKKSEAHGHDIEGNADYVLTFGEIRAIMRAKGVELEPEANTSQEASVFGKRFGNGGGVTEAVLECLKETGENTDIKVARCSGIAECKRALTLLKIGKLPEDFIEGMICEGGCVGGPSHHKAAQAAKKDRDKLIGEADNRGVHENLKNYDLDSFSMHR</sequence>
<dbReference type="Pfam" id="PF25160">
    <property type="entry name" value="LdpA_Fe-S-bd"/>
    <property type="match status" value="1"/>
</dbReference>
<dbReference type="InterPro" id="IPR004108">
    <property type="entry name" value="Fe_hydrogenase_lsu_C"/>
</dbReference>
<evidence type="ECO:0000313" key="5">
    <source>
        <dbReference type="EMBL" id="HJB92165.1"/>
    </source>
</evidence>
<evidence type="ECO:0000256" key="2">
    <source>
        <dbReference type="ARBA" id="ARBA00023004"/>
    </source>
</evidence>
<comment type="caution">
    <text evidence="5">The sequence shown here is derived from an EMBL/GenBank/DDBJ whole genome shotgun (WGS) entry which is preliminary data.</text>
</comment>
<dbReference type="Gene3D" id="3.40.950.10">
    <property type="entry name" value="Fe-only Hydrogenase (Larger Subunit), Chain L, domain 3"/>
    <property type="match status" value="1"/>
</dbReference>
<name>A0A9D2SDM4_9FIRM</name>
<evidence type="ECO:0000256" key="3">
    <source>
        <dbReference type="ARBA" id="ARBA00023014"/>
    </source>
</evidence>
<dbReference type="Pfam" id="PF12837">
    <property type="entry name" value="Fer4_6"/>
    <property type="match status" value="1"/>
</dbReference>
<dbReference type="SUPFAM" id="SSF53920">
    <property type="entry name" value="Fe-only hydrogenase"/>
    <property type="match status" value="1"/>
</dbReference>
<proteinExistence type="predicted"/>
<reference evidence="5" key="1">
    <citation type="journal article" date="2021" name="PeerJ">
        <title>Extensive microbial diversity within the chicken gut microbiome revealed by metagenomics and culture.</title>
        <authorList>
            <person name="Gilroy R."/>
            <person name="Ravi A."/>
            <person name="Getino M."/>
            <person name="Pursley I."/>
            <person name="Horton D.L."/>
            <person name="Alikhan N.F."/>
            <person name="Baker D."/>
            <person name="Gharbi K."/>
            <person name="Hall N."/>
            <person name="Watson M."/>
            <person name="Adriaenssens E.M."/>
            <person name="Foster-Nyarko E."/>
            <person name="Jarju S."/>
            <person name="Secka A."/>
            <person name="Antonio M."/>
            <person name="Oren A."/>
            <person name="Chaudhuri R.R."/>
            <person name="La Ragione R."/>
            <person name="Hildebrand F."/>
            <person name="Pallen M.J."/>
        </authorList>
    </citation>
    <scope>NUCLEOTIDE SEQUENCE</scope>
    <source>
        <strain evidence="5">USAMLcec3-2134</strain>
    </source>
</reference>
<dbReference type="SUPFAM" id="SSF54862">
    <property type="entry name" value="4Fe-4S ferredoxins"/>
    <property type="match status" value="1"/>
</dbReference>
<dbReference type="InterPro" id="IPR009016">
    <property type="entry name" value="Fe_hydrogenase"/>
</dbReference>
<evidence type="ECO:0000313" key="6">
    <source>
        <dbReference type="Proteomes" id="UP000886883"/>
    </source>
</evidence>
<keyword evidence="1" id="KW-0479">Metal-binding</keyword>
<dbReference type="InterPro" id="IPR017900">
    <property type="entry name" value="4Fe4S_Fe_S_CS"/>
</dbReference>
<keyword evidence="3" id="KW-0411">Iron-sulfur</keyword>
<dbReference type="InterPro" id="IPR027631">
    <property type="entry name" value="Mono_FeFe_hydrog"/>
</dbReference>
<dbReference type="PROSITE" id="PS51379">
    <property type="entry name" value="4FE4S_FER_2"/>
    <property type="match status" value="2"/>
</dbReference>
<feature type="domain" description="4Fe-4S ferredoxin-type" evidence="4">
    <location>
        <begin position="171"/>
        <end position="200"/>
    </location>
</feature>
<feature type="domain" description="4Fe-4S ferredoxin-type" evidence="4">
    <location>
        <begin position="125"/>
        <end position="155"/>
    </location>
</feature>
<accession>A0A9D2SDM4</accession>
<dbReference type="Proteomes" id="UP000886883">
    <property type="component" value="Unassembled WGS sequence"/>
</dbReference>
<dbReference type="AlphaFoldDB" id="A0A9D2SDM4"/>
<dbReference type="NCBIfam" id="TIGR04105">
    <property type="entry name" value="FeFe_hydrog_B1"/>
    <property type="match status" value="1"/>
</dbReference>
<keyword evidence="2" id="KW-0408">Iron</keyword>
<dbReference type="InterPro" id="IPR057431">
    <property type="entry name" value="LdpA_Fe-S-bd"/>
</dbReference>
<gene>
    <name evidence="5" type="ORF">H9763_11975</name>
</gene>
<dbReference type="InterPro" id="IPR017896">
    <property type="entry name" value="4Fe4S_Fe-S-bd"/>
</dbReference>
<reference evidence="5" key="2">
    <citation type="submission" date="2021-04" db="EMBL/GenBank/DDBJ databases">
        <authorList>
            <person name="Gilroy R."/>
        </authorList>
    </citation>
    <scope>NUCLEOTIDE SEQUENCE</scope>
    <source>
        <strain evidence="5">USAMLcec3-2134</strain>
    </source>
</reference>
<evidence type="ECO:0000259" key="4">
    <source>
        <dbReference type="PROSITE" id="PS51379"/>
    </source>
</evidence>
<dbReference type="EMBL" id="DWXE01000043">
    <property type="protein sequence ID" value="HJB92165.1"/>
    <property type="molecule type" value="Genomic_DNA"/>
</dbReference>
<dbReference type="Pfam" id="PF02906">
    <property type="entry name" value="Fe_hyd_lg_C"/>
    <property type="match status" value="1"/>
</dbReference>
<dbReference type="GO" id="GO:0051536">
    <property type="term" value="F:iron-sulfur cluster binding"/>
    <property type="evidence" value="ECO:0007669"/>
    <property type="project" value="UniProtKB-KW"/>
</dbReference>
<dbReference type="Gene3D" id="3.30.70.20">
    <property type="match status" value="2"/>
</dbReference>